<dbReference type="Proteomes" id="UP000192418">
    <property type="component" value="Unassembled WGS sequence"/>
</dbReference>
<dbReference type="SMART" id="SM00448">
    <property type="entry name" value="REC"/>
    <property type="match status" value="1"/>
</dbReference>
<dbReference type="PROSITE" id="PS50110">
    <property type="entry name" value="RESPONSE_REGULATORY"/>
    <property type="match status" value="1"/>
</dbReference>
<dbReference type="PANTHER" id="PTHR43547:SF2">
    <property type="entry name" value="HYBRID SIGNAL TRANSDUCTION HISTIDINE KINASE C"/>
    <property type="match status" value="1"/>
</dbReference>
<comment type="catalytic activity">
    <reaction evidence="1">
        <text>ATP + protein L-histidine = ADP + protein N-phospho-L-histidine.</text>
        <dbReference type="EC" id="2.7.13.3"/>
    </reaction>
</comment>
<feature type="modified residue" description="4-aspartylphosphate" evidence="7">
    <location>
        <position position="64"/>
    </location>
</feature>
<dbReference type="InterPro" id="IPR003594">
    <property type="entry name" value="HATPase_dom"/>
</dbReference>
<dbReference type="PANTHER" id="PTHR43547">
    <property type="entry name" value="TWO-COMPONENT HISTIDINE KINASE"/>
    <property type="match status" value="1"/>
</dbReference>
<dbReference type="Gene3D" id="3.30.565.10">
    <property type="entry name" value="Histidine kinase-like ATPase, C-terminal domain"/>
    <property type="match status" value="1"/>
</dbReference>
<evidence type="ECO:0000256" key="5">
    <source>
        <dbReference type="ARBA" id="ARBA00023015"/>
    </source>
</evidence>
<dbReference type="PROSITE" id="PS50109">
    <property type="entry name" value="HIS_KIN"/>
    <property type="match status" value="1"/>
</dbReference>
<keyword evidence="4" id="KW-0902">Two-component regulatory system</keyword>
<dbReference type="InterPro" id="IPR036890">
    <property type="entry name" value="HATPase_C_sf"/>
</dbReference>
<name>A0A1W2AJ78_9BACT</name>
<organism evidence="10 11">
    <name type="scientific">Desulfocicer vacuolatum DSM 3385</name>
    <dbReference type="NCBI Taxonomy" id="1121400"/>
    <lineage>
        <taxon>Bacteria</taxon>
        <taxon>Pseudomonadati</taxon>
        <taxon>Thermodesulfobacteriota</taxon>
        <taxon>Desulfobacteria</taxon>
        <taxon>Desulfobacterales</taxon>
        <taxon>Desulfobacteraceae</taxon>
        <taxon>Desulfocicer</taxon>
    </lineage>
</organism>
<dbReference type="PRINTS" id="PR00344">
    <property type="entry name" value="BCTRLSENSOR"/>
</dbReference>
<accession>A0A1W2AJ78</accession>
<gene>
    <name evidence="10" type="ORF">SAMN02746065_105133</name>
</gene>
<keyword evidence="10" id="KW-0808">Transferase</keyword>
<evidence type="ECO:0000256" key="4">
    <source>
        <dbReference type="ARBA" id="ARBA00023012"/>
    </source>
</evidence>
<evidence type="ECO:0000256" key="1">
    <source>
        <dbReference type="ARBA" id="ARBA00000085"/>
    </source>
</evidence>
<dbReference type="SUPFAM" id="SSF52172">
    <property type="entry name" value="CheY-like"/>
    <property type="match status" value="1"/>
</dbReference>
<evidence type="ECO:0000256" key="2">
    <source>
        <dbReference type="ARBA" id="ARBA00012438"/>
    </source>
</evidence>
<sequence length="540" mass="59224">MNLNSDNNITDLPQRILLVDDEEDIRDVLTIALEDMGYDVTTAENGKDALEQFVAADFPMVLTDIKMPGMDGIELLKKIKQISPETEIIMITGHGDMDLAIESFRNEAVEFITKPVDVTTLEIAISRAKKKQKIRQGLKAYTESLESMVLEKSNALASHPARGDDKKEILESMENLPLIVFVVDRTFKIKTGNALFKKTFAIGNKTLKSTGADPESCDGTSQINGELFENNSEQFCHRVCRNNALPCPECPALATFQDGESHQIEVSYTLANEEQLPCLAWAAPIAVDGDGTVSEAIIMATDIQKVMDIKDHLTSLGLMIGSVSHGIKGLLTGLDGGVYLLNSALKKEDQDQAREGLQMVQQMTAKIKKMILDILFYAKDRKLQKEKVSAKNFAGDLLNTMDSRAKNLSIELKSKLPDPDFNFMADAGALDSALINILDNALDACVTDGKKNESPKEKYFVELSVSCTPSKLIFTITDNGIGMENQDMEKAFCLFHSGKGKGGTGLGLYISKHVIDQHGGTIKIDSEKNKGTTFTVTLPK</sequence>
<feature type="domain" description="Histidine kinase" evidence="8">
    <location>
        <begin position="322"/>
        <end position="540"/>
    </location>
</feature>
<dbReference type="EMBL" id="FWXY01000005">
    <property type="protein sequence ID" value="SMC60693.1"/>
    <property type="molecule type" value="Genomic_DNA"/>
</dbReference>
<keyword evidence="5" id="KW-0805">Transcription regulation</keyword>
<dbReference type="EC" id="2.7.13.3" evidence="2"/>
<dbReference type="InterPro" id="IPR011006">
    <property type="entry name" value="CheY-like_superfamily"/>
</dbReference>
<evidence type="ECO:0000256" key="7">
    <source>
        <dbReference type="PROSITE-ProRule" id="PRU00169"/>
    </source>
</evidence>
<dbReference type="GO" id="GO:0000155">
    <property type="term" value="F:phosphorelay sensor kinase activity"/>
    <property type="evidence" value="ECO:0007669"/>
    <property type="project" value="InterPro"/>
</dbReference>
<dbReference type="SMART" id="SM00387">
    <property type="entry name" value="HATPase_c"/>
    <property type="match status" value="1"/>
</dbReference>
<evidence type="ECO:0000259" key="9">
    <source>
        <dbReference type="PROSITE" id="PS50110"/>
    </source>
</evidence>
<dbReference type="Pfam" id="PF02518">
    <property type="entry name" value="HATPase_c"/>
    <property type="match status" value="1"/>
</dbReference>
<evidence type="ECO:0000259" key="8">
    <source>
        <dbReference type="PROSITE" id="PS50109"/>
    </source>
</evidence>
<keyword evidence="3 7" id="KW-0597">Phosphoprotein</keyword>
<protein>
    <recommendedName>
        <fullName evidence="2">histidine kinase</fullName>
        <ecNumber evidence="2">2.7.13.3</ecNumber>
    </recommendedName>
</protein>
<evidence type="ECO:0000256" key="3">
    <source>
        <dbReference type="ARBA" id="ARBA00022553"/>
    </source>
</evidence>
<dbReference type="InterPro" id="IPR036097">
    <property type="entry name" value="HisK_dim/P_sf"/>
</dbReference>
<proteinExistence type="predicted"/>
<keyword evidence="11" id="KW-1185">Reference proteome</keyword>
<dbReference type="Gene3D" id="3.40.50.2300">
    <property type="match status" value="1"/>
</dbReference>
<evidence type="ECO:0000313" key="10">
    <source>
        <dbReference type="EMBL" id="SMC60693.1"/>
    </source>
</evidence>
<feature type="domain" description="Response regulatory" evidence="9">
    <location>
        <begin position="15"/>
        <end position="129"/>
    </location>
</feature>
<dbReference type="InterPro" id="IPR005467">
    <property type="entry name" value="His_kinase_dom"/>
</dbReference>
<reference evidence="10 11" key="1">
    <citation type="submission" date="2017-04" db="EMBL/GenBank/DDBJ databases">
        <authorList>
            <person name="Afonso C.L."/>
            <person name="Miller P.J."/>
            <person name="Scott M.A."/>
            <person name="Spackman E."/>
            <person name="Goraichik I."/>
            <person name="Dimitrov K.M."/>
            <person name="Suarez D.L."/>
            <person name="Swayne D.E."/>
        </authorList>
    </citation>
    <scope>NUCLEOTIDE SEQUENCE [LARGE SCALE GENOMIC DNA]</scope>
    <source>
        <strain evidence="10 11">DSM 3385</strain>
    </source>
</reference>
<evidence type="ECO:0000256" key="6">
    <source>
        <dbReference type="ARBA" id="ARBA00023163"/>
    </source>
</evidence>
<dbReference type="InterPro" id="IPR001789">
    <property type="entry name" value="Sig_transdc_resp-reg_receiver"/>
</dbReference>
<dbReference type="SUPFAM" id="SSF47384">
    <property type="entry name" value="Homodimeric domain of signal transducing histidine kinase"/>
    <property type="match status" value="1"/>
</dbReference>
<dbReference type="Gene3D" id="1.10.287.130">
    <property type="match status" value="1"/>
</dbReference>
<dbReference type="STRING" id="1121400.SAMN02746065_105133"/>
<keyword evidence="6" id="KW-0804">Transcription</keyword>
<dbReference type="Pfam" id="PF00072">
    <property type="entry name" value="Response_reg"/>
    <property type="match status" value="1"/>
</dbReference>
<dbReference type="AlphaFoldDB" id="A0A1W2AJ78"/>
<evidence type="ECO:0000313" key="11">
    <source>
        <dbReference type="Proteomes" id="UP000192418"/>
    </source>
</evidence>
<dbReference type="CDD" id="cd00075">
    <property type="entry name" value="HATPase"/>
    <property type="match status" value="1"/>
</dbReference>
<dbReference type="SUPFAM" id="SSF55874">
    <property type="entry name" value="ATPase domain of HSP90 chaperone/DNA topoisomerase II/histidine kinase"/>
    <property type="match status" value="1"/>
</dbReference>
<dbReference type="InterPro" id="IPR004358">
    <property type="entry name" value="Sig_transdc_His_kin-like_C"/>
</dbReference>
<dbReference type="FunFam" id="3.40.50.2300:FF:000018">
    <property type="entry name" value="DNA-binding transcriptional regulator NtrC"/>
    <property type="match status" value="1"/>
</dbReference>
<dbReference type="RefSeq" id="WP_170923727.1">
    <property type="nucleotide sequence ID" value="NZ_FWXY01000005.1"/>
</dbReference>
<keyword evidence="10" id="KW-0418">Kinase</keyword>